<dbReference type="Pfam" id="PF07610">
    <property type="entry name" value="DUF1573"/>
    <property type="match status" value="1"/>
</dbReference>
<keyword evidence="3" id="KW-1185">Reference proteome</keyword>
<accession>A0A2Z4G8I7</accession>
<feature type="signal peptide" evidence="1">
    <location>
        <begin position="1"/>
        <end position="21"/>
    </location>
</feature>
<dbReference type="KEGG" id="als:DJ013_04195"/>
<dbReference type="InterPro" id="IPR013783">
    <property type="entry name" value="Ig-like_fold"/>
</dbReference>
<sequence length="144" mass="15035">MKYIASLLLGLVLLSCNTTTTQEGAETSSLSNAEISFENPIHDFGAITEGDQVSHAFKFTNTGTDPLQITAVNVSCGCTVASKPMGMVGVGQSDEIVINFNSTGKLGVNKKTVAVLSNAKNNSEVLSFTAVVSKAEGDTETENL</sequence>
<evidence type="ECO:0000313" key="3">
    <source>
        <dbReference type="Proteomes" id="UP000249873"/>
    </source>
</evidence>
<dbReference type="Gene3D" id="2.60.40.10">
    <property type="entry name" value="Immunoglobulins"/>
    <property type="match status" value="1"/>
</dbReference>
<dbReference type="PANTHER" id="PTHR37833">
    <property type="entry name" value="LIPOPROTEIN-RELATED"/>
    <property type="match status" value="1"/>
</dbReference>
<evidence type="ECO:0000313" key="2">
    <source>
        <dbReference type="EMBL" id="AWV97415.1"/>
    </source>
</evidence>
<gene>
    <name evidence="2" type="ORF">DJ013_04195</name>
</gene>
<dbReference type="EMBL" id="CP029480">
    <property type="protein sequence ID" value="AWV97415.1"/>
    <property type="molecule type" value="Genomic_DNA"/>
</dbReference>
<evidence type="ECO:0000256" key="1">
    <source>
        <dbReference type="SAM" id="SignalP"/>
    </source>
</evidence>
<protein>
    <submittedName>
        <fullName evidence="2">DUF1573 domain-containing protein</fullName>
    </submittedName>
</protein>
<dbReference type="RefSeq" id="WP_111370517.1">
    <property type="nucleotide sequence ID" value="NZ_CP029480.1"/>
</dbReference>
<proteinExistence type="predicted"/>
<dbReference type="Proteomes" id="UP000249873">
    <property type="component" value="Chromosome"/>
</dbReference>
<name>A0A2Z4G8I7_9BACT</name>
<dbReference type="PANTHER" id="PTHR37833:SF1">
    <property type="entry name" value="SIGNAL PEPTIDE PROTEIN"/>
    <property type="match status" value="1"/>
</dbReference>
<reference evidence="2 3" key="1">
    <citation type="submission" date="2018-05" db="EMBL/GenBank/DDBJ databases">
        <title>Complete genome sequence of Arcticibacterium luteifluviistationis SM1504T, a cytophagaceae bacterium isolated from Arctic surface seawater.</title>
        <authorList>
            <person name="Li Y."/>
            <person name="Qin Q.-L."/>
        </authorList>
    </citation>
    <scope>NUCLEOTIDE SEQUENCE [LARGE SCALE GENOMIC DNA]</scope>
    <source>
        <strain evidence="2 3">SM1504</strain>
    </source>
</reference>
<dbReference type="PROSITE" id="PS51257">
    <property type="entry name" value="PROKAR_LIPOPROTEIN"/>
    <property type="match status" value="1"/>
</dbReference>
<dbReference type="InterPro" id="IPR011467">
    <property type="entry name" value="DUF1573"/>
</dbReference>
<dbReference type="OrthoDB" id="826619at2"/>
<keyword evidence="1" id="KW-0732">Signal</keyword>
<feature type="chain" id="PRO_5016421322" evidence="1">
    <location>
        <begin position="22"/>
        <end position="144"/>
    </location>
</feature>
<dbReference type="AlphaFoldDB" id="A0A2Z4G8I7"/>
<organism evidence="2 3">
    <name type="scientific">Arcticibacterium luteifluviistationis</name>
    <dbReference type="NCBI Taxonomy" id="1784714"/>
    <lineage>
        <taxon>Bacteria</taxon>
        <taxon>Pseudomonadati</taxon>
        <taxon>Bacteroidota</taxon>
        <taxon>Cytophagia</taxon>
        <taxon>Cytophagales</taxon>
        <taxon>Leadbetterellaceae</taxon>
        <taxon>Arcticibacterium</taxon>
    </lineage>
</organism>